<feature type="non-terminal residue" evidence="1">
    <location>
        <position position="52"/>
    </location>
</feature>
<dbReference type="Proteomes" id="UP000732380">
    <property type="component" value="Unassembled WGS sequence"/>
</dbReference>
<comment type="caution">
    <text evidence="1">The sequence shown here is derived from an EMBL/GenBank/DDBJ whole genome shotgun (WGS) entry which is preliminary data.</text>
</comment>
<keyword evidence="2" id="KW-1185">Reference proteome</keyword>
<gene>
    <name evidence="1" type="ORF">E4U13_003938</name>
</gene>
<reference evidence="1 2" key="1">
    <citation type="journal article" date="2020" name="bioRxiv">
        <title>Whole genome comparisons of ergot fungi reveals the divergence and evolution of species within the genus Claviceps are the result of varying mechanisms driving genome evolution and host range expansion.</title>
        <authorList>
            <person name="Wyka S.A."/>
            <person name="Mondo S.J."/>
            <person name="Liu M."/>
            <person name="Dettman J."/>
            <person name="Nalam V."/>
            <person name="Broders K.D."/>
        </authorList>
    </citation>
    <scope>NUCLEOTIDE SEQUENCE [LARGE SCALE GENOMIC DNA]</scope>
    <source>
        <strain evidence="1 2">LM576</strain>
    </source>
</reference>
<organism evidence="1 2">
    <name type="scientific">Claviceps humidiphila</name>
    <dbReference type="NCBI Taxonomy" id="1294629"/>
    <lineage>
        <taxon>Eukaryota</taxon>
        <taxon>Fungi</taxon>
        <taxon>Dikarya</taxon>
        <taxon>Ascomycota</taxon>
        <taxon>Pezizomycotina</taxon>
        <taxon>Sordariomycetes</taxon>
        <taxon>Hypocreomycetidae</taxon>
        <taxon>Hypocreales</taxon>
        <taxon>Clavicipitaceae</taxon>
        <taxon>Claviceps</taxon>
    </lineage>
</organism>
<dbReference type="AlphaFoldDB" id="A0A9P7TS32"/>
<proteinExistence type="predicted"/>
<evidence type="ECO:0000313" key="2">
    <source>
        <dbReference type="Proteomes" id="UP000732380"/>
    </source>
</evidence>
<evidence type="ECO:0000313" key="1">
    <source>
        <dbReference type="EMBL" id="KAG6113270.1"/>
    </source>
</evidence>
<protein>
    <submittedName>
        <fullName evidence="1">Uncharacterized protein</fullName>
    </submittedName>
</protein>
<dbReference type="EMBL" id="SRQM01000303">
    <property type="protein sequence ID" value="KAG6113270.1"/>
    <property type="molecule type" value="Genomic_DNA"/>
</dbReference>
<sequence length="52" mass="5726">MASLRLQDKSSLFNTFICLPQAISNQGNLTDGLLHQGLIKQTVDEPADKILQ</sequence>
<name>A0A9P7TS32_9HYPO</name>
<accession>A0A9P7TS32</accession>